<proteinExistence type="predicted"/>
<reference evidence="1" key="1">
    <citation type="submission" date="2021-05" db="EMBL/GenBank/DDBJ databases">
        <authorList>
            <person name="Pietrasiak N."/>
            <person name="Ward R."/>
            <person name="Stajich J.E."/>
            <person name="Kurbessoian T."/>
        </authorList>
    </citation>
    <scope>NUCLEOTIDE SEQUENCE</scope>
    <source>
        <strain evidence="1">CPER-KK1</strain>
    </source>
</reference>
<dbReference type="Proteomes" id="UP000753908">
    <property type="component" value="Unassembled WGS sequence"/>
</dbReference>
<evidence type="ECO:0000313" key="1">
    <source>
        <dbReference type="EMBL" id="MBW4546027.1"/>
    </source>
</evidence>
<dbReference type="EMBL" id="JAHHIF010000020">
    <property type="protein sequence ID" value="MBW4546027.1"/>
    <property type="molecule type" value="Genomic_DNA"/>
</dbReference>
<organism evidence="1 2">
    <name type="scientific">Symplocastrum torsivum CPER-KK1</name>
    <dbReference type="NCBI Taxonomy" id="450513"/>
    <lineage>
        <taxon>Bacteria</taxon>
        <taxon>Bacillati</taxon>
        <taxon>Cyanobacteriota</taxon>
        <taxon>Cyanophyceae</taxon>
        <taxon>Oscillatoriophycideae</taxon>
        <taxon>Oscillatoriales</taxon>
        <taxon>Microcoleaceae</taxon>
        <taxon>Symplocastrum</taxon>
    </lineage>
</organism>
<protein>
    <submittedName>
        <fullName evidence="1">Uncharacterized protein</fullName>
    </submittedName>
</protein>
<accession>A0A951UAM0</accession>
<dbReference type="AlphaFoldDB" id="A0A951UAM0"/>
<reference evidence="1" key="2">
    <citation type="journal article" date="2022" name="Microbiol. Resour. Announc.">
        <title>Metagenome Sequencing to Explore Phylogenomics of Terrestrial Cyanobacteria.</title>
        <authorList>
            <person name="Ward R.D."/>
            <person name="Stajich J.E."/>
            <person name="Johansen J.R."/>
            <person name="Huntemann M."/>
            <person name="Clum A."/>
            <person name="Foster B."/>
            <person name="Foster B."/>
            <person name="Roux S."/>
            <person name="Palaniappan K."/>
            <person name="Varghese N."/>
            <person name="Mukherjee S."/>
            <person name="Reddy T.B.K."/>
            <person name="Daum C."/>
            <person name="Copeland A."/>
            <person name="Chen I.A."/>
            <person name="Ivanova N.N."/>
            <person name="Kyrpides N.C."/>
            <person name="Shapiro N."/>
            <person name="Eloe-Fadrosh E.A."/>
            <person name="Pietrasiak N."/>
        </authorList>
    </citation>
    <scope>NUCLEOTIDE SEQUENCE</scope>
    <source>
        <strain evidence="1">CPER-KK1</strain>
    </source>
</reference>
<evidence type="ECO:0000313" key="2">
    <source>
        <dbReference type="Proteomes" id="UP000753908"/>
    </source>
</evidence>
<gene>
    <name evidence="1" type="ORF">KME25_16500</name>
</gene>
<comment type="caution">
    <text evidence="1">The sequence shown here is derived from an EMBL/GenBank/DDBJ whole genome shotgun (WGS) entry which is preliminary data.</text>
</comment>
<sequence>MSRRVAQFQAIANTLPLLLLPNPQQTASPNHAPRLALTCHAIAQARQWLII</sequence>
<name>A0A951UAM0_9CYAN</name>